<gene>
    <name evidence="3" type="primary">Q6WER3</name>
</gene>
<feature type="compositionally biased region" description="Pro residues" evidence="1">
    <location>
        <begin position="10"/>
        <end position="19"/>
    </location>
</feature>
<dbReference type="SMART" id="SM00225">
    <property type="entry name" value="BTB"/>
    <property type="match status" value="2"/>
</dbReference>
<dbReference type="GO" id="GO:0004806">
    <property type="term" value="F:triacylglycerol lipase activity"/>
    <property type="evidence" value="ECO:0007669"/>
    <property type="project" value="UniProtKB-EC"/>
</dbReference>
<dbReference type="InterPro" id="IPR000210">
    <property type="entry name" value="BTB/POZ_dom"/>
</dbReference>
<dbReference type="EC" id="3.1.1.3" evidence="3"/>
<keyword evidence="3" id="KW-0378">Hydrolase</keyword>
<feature type="domain" description="BTB" evidence="2">
    <location>
        <begin position="31"/>
        <end position="97"/>
    </location>
</feature>
<dbReference type="InterPro" id="IPR011333">
    <property type="entry name" value="SKP1/BTB/POZ_sf"/>
</dbReference>
<dbReference type="Gene3D" id="3.30.710.10">
    <property type="entry name" value="Potassium Channel Kv1.1, Chain A"/>
    <property type="match status" value="2"/>
</dbReference>
<dbReference type="EMBL" id="LR730069">
    <property type="protein sequence ID" value="VWP02265.1"/>
    <property type="molecule type" value="Genomic_DNA"/>
</dbReference>
<dbReference type="CDD" id="cd18186">
    <property type="entry name" value="BTB_POZ_ZBTB_KLHL-like"/>
    <property type="match status" value="1"/>
</dbReference>
<feature type="region of interest" description="Disordered" evidence="1">
    <location>
        <begin position="1"/>
        <end position="22"/>
    </location>
</feature>
<feature type="region of interest" description="Disordered" evidence="1">
    <location>
        <begin position="430"/>
        <end position="449"/>
    </location>
</feature>
<accession>A0A5K1K7A8</accession>
<dbReference type="AlphaFoldDB" id="A0A5K1K7A8"/>
<proteinExistence type="predicted"/>
<evidence type="ECO:0000313" key="3">
    <source>
        <dbReference type="EMBL" id="VWP02265.1"/>
    </source>
</evidence>
<dbReference type="PROSITE" id="PS50097">
    <property type="entry name" value="BTB"/>
    <property type="match status" value="1"/>
</dbReference>
<protein>
    <submittedName>
        <fullName evidence="3">Extracellular lipase (EC)</fullName>
        <ecNumber evidence="3">3.1.1.3</ecNumber>
    </submittedName>
</protein>
<sequence length="544" mass="59589">MSNSTNPTPQDHPPTPTPIPTASYPFNKANADIILRTSDRVDFHVYSQILVAASPFFEGMFDVPQPPLDQQELKYGRPIIDVSETSKALDTLLRICYPINKPDSRSLEEIELALAAAIKFEMELPKTMLIAELKSKTLTRRHPLEVWGIACRLGLEGVARCAAKEVASSPDFKVLGDMDGIMAGDYFRLREYLRLRRQVPSAFEFLSPSTSPWTNLRAGRFPAITSQSLADAPPPDIICRSVDGVEFRAHKTVVSLASATLREKLNSTSSSPREEGSTIDVVLPTFQFEEGSIVLLAMLQLSYHAPADVTLPTGLGDLTAVLLAVEKYKLDAAQPAVWSFWHVIASTQPLQAYCYAIRAGHVACAKEAARCVLNQTVEGVYAEELESTPALAYHRLLVYYEKCCSVAKTEFGKIDDALKTPLSLSPIVAPQASAAPSQTPPPRAHGANVPSRWSTDFGSLLSCQSNSSWIQGYVRDLSSRFQVRPGSDAPALSKLFADATKASNEDTGPRVWCKECQVVADQILEVDKALRRLPDGLGKVELEI</sequence>
<dbReference type="Pfam" id="PF00651">
    <property type="entry name" value="BTB"/>
    <property type="match status" value="2"/>
</dbReference>
<reference evidence="3" key="1">
    <citation type="submission" date="2019-10" db="EMBL/GenBank/DDBJ databases">
        <authorList>
            <person name="Nor Muhammad N."/>
        </authorList>
    </citation>
    <scope>NUCLEOTIDE SEQUENCE</scope>
</reference>
<organism evidence="3">
    <name type="scientific">Ganoderma boninense</name>
    <dbReference type="NCBI Taxonomy" id="34458"/>
    <lineage>
        <taxon>Eukaryota</taxon>
        <taxon>Fungi</taxon>
        <taxon>Dikarya</taxon>
        <taxon>Basidiomycota</taxon>
        <taxon>Agaricomycotina</taxon>
        <taxon>Agaricomycetes</taxon>
        <taxon>Polyporales</taxon>
        <taxon>Polyporaceae</taxon>
        <taxon>Ganoderma</taxon>
    </lineage>
</organism>
<name>A0A5K1K7A8_9APHY</name>
<evidence type="ECO:0000259" key="2">
    <source>
        <dbReference type="PROSITE" id="PS50097"/>
    </source>
</evidence>
<evidence type="ECO:0000256" key="1">
    <source>
        <dbReference type="SAM" id="MobiDB-lite"/>
    </source>
</evidence>